<dbReference type="PANTHER" id="PTHR11926">
    <property type="entry name" value="GLUCOSYL/GLUCURONOSYL TRANSFERASES"/>
    <property type="match status" value="1"/>
</dbReference>
<comment type="similarity">
    <text evidence="1">Belongs to the UDP-glycosyltransferase family.</text>
</comment>
<accession>A0AAP0EC41</accession>
<gene>
    <name evidence="3" type="ORF">Scep_027874</name>
</gene>
<keyword evidence="2" id="KW-0732">Signal</keyword>
<dbReference type="SUPFAM" id="SSF53756">
    <property type="entry name" value="UDP-Glycosyltransferase/glycogen phosphorylase"/>
    <property type="match status" value="1"/>
</dbReference>
<dbReference type="PANTHER" id="PTHR11926:SF1498">
    <property type="entry name" value="GLYCOSYLTRANSFERASE"/>
    <property type="match status" value="1"/>
</dbReference>
<sequence>MCRCSYDLLALFLAELQMNCRYCCNGWDIGMETDNNVKRAEVESLVRKLMEGDKGKQMKCKVEEWKKKAMEAIRSGGSSFVNFERLANEVILQK</sequence>
<dbReference type="AlphaFoldDB" id="A0AAP0EC41"/>
<dbReference type="Gene3D" id="3.40.50.2000">
    <property type="entry name" value="Glycogen Phosphorylase B"/>
    <property type="match status" value="2"/>
</dbReference>
<feature type="chain" id="PRO_5042948806" evidence="2">
    <location>
        <begin position="21"/>
        <end position="94"/>
    </location>
</feature>
<comment type="caution">
    <text evidence="3">The sequence shown here is derived from an EMBL/GenBank/DDBJ whole genome shotgun (WGS) entry which is preliminary data.</text>
</comment>
<evidence type="ECO:0000256" key="1">
    <source>
        <dbReference type="ARBA" id="ARBA00009995"/>
    </source>
</evidence>
<name>A0AAP0EC41_9MAGN</name>
<evidence type="ECO:0000313" key="4">
    <source>
        <dbReference type="Proteomes" id="UP001419268"/>
    </source>
</evidence>
<organism evidence="3 4">
    <name type="scientific">Stephania cephalantha</name>
    <dbReference type="NCBI Taxonomy" id="152367"/>
    <lineage>
        <taxon>Eukaryota</taxon>
        <taxon>Viridiplantae</taxon>
        <taxon>Streptophyta</taxon>
        <taxon>Embryophyta</taxon>
        <taxon>Tracheophyta</taxon>
        <taxon>Spermatophyta</taxon>
        <taxon>Magnoliopsida</taxon>
        <taxon>Ranunculales</taxon>
        <taxon>Menispermaceae</taxon>
        <taxon>Menispermoideae</taxon>
        <taxon>Cissampelideae</taxon>
        <taxon>Stephania</taxon>
    </lineage>
</organism>
<protein>
    <submittedName>
        <fullName evidence="3">Uncharacterized protein</fullName>
    </submittedName>
</protein>
<evidence type="ECO:0000256" key="2">
    <source>
        <dbReference type="SAM" id="SignalP"/>
    </source>
</evidence>
<evidence type="ECO:0000313" key="3">
    <source>
        <dbReference type="EMBL" id="KAK9088792.1"/>
    </source>
</evidence>
<dbReference type="GO" id="GO:0080044">
    <property type="term" value="F:quercetin 7-O-glucosyltransferase activity"/>
    <property type="evidence" value="ECO:0007669"/>
    <property type="project" value="TreeGrafter"/>
</dbReference>
<feature type="signal peptide" evidence="2">
    <location>
        <begin position="1"/>
        <end position="20"/>
    </location>
</feature>
<dbReference type="Proteomes" id="UP001419268">
    <property type="component" value="Unassembled WGS sequence"/>
</dbReference>
<proteinExistence type="inferred from homology"/>
<dbReference type="GO" id="GO:0080043">
    <property type="term" value="F:quercetin 3-O-glucosyltransferase activity"/>
    <property type="evidence" value="ECO:0007669"/>
    <property type="project" value="TreeGrafter"/>
</dbReference>
<keyword evidence="4" id="KW-1185">Reference proteome</keyword>
<reference evidence="3 4" key="1">
    <citation type="submission" date="2024-01" db="EMBL/GenBank/DDBJ databases">
        <title>Genome assemblies of Stephania.</title>
        <authorList>
            <person name="Yang L."/>
        </authorList>
    </citation>
    <scope>NUCLEOTIDE SEQUENCE [LARGE SCALE GENOMIC DNA]</scope>
    <source>
        <strain evidence="3">JXDWG</strain>
        <tissue evidence="3">Leaf</tissue>
    </source>
</reference>
<dbReference type="EMBL" id="JBBNAG010000012">
    <property type="protein sequence ID" value="KAK9088792.1"/>
    <property type="molecule type" value="Genomic_DNA"/>
</dbReference>